<protein>
    <recommendedName>
        <fullName evidence="8">V-type proton ATPase subunit a</fullName>
    </recommendedName>
</protein>
<keyword evidence="8" id="KW-0375">Hydrogen ion transport</keyword>
<dbReference type="Proteomes" id="UP000271162">
    <property type="component" value="Unassembled WGS sequence"/>
</dbReference>
<proteinExistence type="inferred from homology"/>
<evidence type="ECO:0000256" key="4">
    <source>
        <dbReference type="ARBA" id="ARBA00022692"/>
    </source>
</evidence>
<feature type="transmembrane region" description="Helical" evidence="8">
    <location>
        <begin position="135"/>
        <end position="155"/>
    </location>
</feature>
<evidence type="ECO:0000313" key="11">
    <source>
        <dbReference type="WBParaSite" id="NBR_0000531601-mRNA-1"/>
    </source>
</evidence>
<dbReference type="OMA" id="LMTWINQ"/>
<reference evidence="11" key="1">
    <citation type="submission" date="2017-02" db="UniProtKB">
        <authorList>
            <consortium name="WormBaseParasite"/>
        </authorList>
    </citation>
    <scope>IDENTIFICATION</scope>
</reference>
<name>A0A0N4XS14_NIPBR</name>
<keyword evidence="7 8" id="KW-0472">Membrane</keyword>
<evidence type="ECO:0000256" key="3">
    <source>
        <dbReference type="ARBA" id="ARBA00022448"/>
    </source>
</evidence>
<keyword evidence="6 8" id="KW-0406">Ion transport</keyword>
<dbReference type="PANTHER" id="PTHR11629:SF63">
    <property type="entry name" value="V-TYPE PROTON ATPASE SUBUNIT A"/>
    <property type="match status" value="1"/>
</dbReference>
<comment type="function">
    <text evidence="8">Essential component of the vacuolar proton pump (V-ATPase), a multimeric enzyme that catalyzes the translocation of protons across the membranes. Required for assembly and activity of the V-ATPase.</text>
</comment>
<keyword evidence="3 8" id="KW-0813">Transport</keyword>
<dbReference type="EMBL" id="UYSL01012399">
    <property type="protein sequence ID" value="VDL68906.1"/>
    <property type="molecule type" value="Genomic_DNA"/>
</dbReference>
<comment type="similarity">
    <text evidence="2 8">Belongs to the V-ATPase 116 kDa subunit family.</text>
</comment>
<dbReference type="STRING" id="27835.A0A0N4XS14"/>
<dbReference type="GO" id="GO:0016471">
    <property type="term" value="C:vacuolar proton-transporting V-type ATPase complex"/>
    <property type="evidence" value="ECO:0007669"/>
    <property type="project" value="TreeGrafter"/>
</dbReference>
<keyword evidence="10" id="KW-1185">Reference proteome</keyword>
<dbReference type="GO" id="GO:0007035">
    <property type="term" value="P:vacuolar acidification"/>
    <property type="evidence" value="ECO:0007669"/>
    <property type="project" value="TreeGrafter"/>
</dbReference>
<evidence type="ECO:0000256" key="5">
    <source>
        <dbReference type="ARBA" id="ARBA00022989"/>
    </source>
</evidence>
<gene>
    <name evidence="9" type="ORF">NBR_LOCUS5317</name>
</gene>
<dbReference type="GO" id="GO:0051117">
    <property type="term" value="F:ATPase binding"/>
    <property type="evidence" value="ECO:0007669"/>
    <property type="project" value="TreeGrafter"/>
</dbReference>
<evidence type="ECO:0000256" key="6">
    <source>
        <dbReference type="ARBA" id="ARBA00023065"/>
    </source>
</evidence>
<dbReference type="InterPro" id="IPR002490">
    <property type="entry name" value="V-ATPase_116kDa_su"/>
</dbReference>
<keyword evidence="4 8" id="KW-0812">Transmembrane</keyword>
<evidence type="ECO:0000256" key="7">
    <source>
        <dbReference type="ARBA" id="ARBA00023136"/>
    </source>
</evidence>
<dbReference type="PANTHER" id="PTHR11629">
    <property type="entry name" value="VACUOLAR PROTON ATPASES"/>
    <property type="match status" value="1"/>
</dbReference>
<keyword evidence="5 8" id="KW-1133">Transmembrane helix</keyword>
<evidence type="ECO:0000256" key="8">
    <source>
        <dbReference type="RuleBase" id="RU361189"/>
    </source>
</evidence>
<evidence type="ECO:0000313" key="10">
    <source>
        <dbReference type="Proteomes" id="UP000271162"/>
    </source>
</evidence>
<dbReference type="WBParaSite" id="NBR_0000531601-mRNA-1">
    <property type="protein sequence ID" value="NBR_0000531601-mRNA-1"/>
    <property type="gene ID" value="NBR_0000531601"/>
</dbReference>
<dbReference type="AlphaFoldDB" id="A0A0N4XS14"/>
<dbReference type="Pfam" id="PF01496">
    <property type="entry name" value="V_ATPase_I"/>
    <property type="match status" value="1"/>
</dbReference>
<accession>A0A0N4XS14</accession>
<evidence type="ECO:0000256" key="1">
    <source>
        <dbReference type="ARBA" id="ARBA00004141"/>
    </source>
</evidence>
<dbReference type="GO" id="GO:0033179">
    <property type="term" value="C:proton-transporting V-type ATPase, V0 domain"/>
    <property type="evidence" value="ECO:0007669"/>
    <property type="project" value="InterPro"/>
</dbReference>
<comment type="caution">
    <text evidence="8">Lacks conserved residue(s) required for the propagation of feature annotation.</text>
</comment>
<evidence type="ECO:0000256" key="2">
    <source>
        <dbReference type="ARBA" id="ARBA00009904"/>
    </source>
</evidence>
<organism evidence="11">
    <name type="scientific">Nippostrongylus brasiliensis</name>
    <name type="common">Rat hookworm</name>
    <dbReference type="NCBI Taxonomy" id="27835"/>
    <lineage>
        <taxon>Eukaryota</taxon>
        <taxon>Metazoa</taxon>
        <taxon>Ecdysozoa</taxon>
        <taxon>Nematoda</taxon>
        <taxon>Chromadorea</taxon>
        <taxon>Rhabditida</taxon>
        <taxon>Rhabditina</taxon>
        <taxon>Rhabditomorpha</taxon>
        <taxon>Strongyloidea</taxon>
        <taxon>Heligmosomidae</taxon>
        <taxon>Nippostrongylus</taxon>
    </lineage>
</organism>
<dbReference type="GO" id="GO:0005886">
    <property type="term" value="C:plasma membrane"/>
    <property type="evidence" value="ECO:0007669"/>
    <property type="project" value="TreeGrafter"/>
</dbReference>
<comment type="subcellular location">
    <subcellularLocation>
        <location evidence="1">Membrane</location>
        <topology evidence="1">Multi-pass membrane protein</topology>
    </subcellularLocation>
</comment>
<evidence type="ECO:0000313" key="9">
    <source>
        <dbReference type="EMBL" id="VDL68906.1"/>
    </source>
</evidence>
<reference evidence="9 10" key="2">
    <citation type="submission" date="2018-11" db="EMBL/GenBank/DDBJ databases">
        <authorList>
            <consortium name="Pathogen Informatics"/>
        </authorList>
    </citation>
    <scope>NUCLEOTIDE SEQUENCE [LARGE SCALE GENOMIC DNA]</scope>
</reference>
<feature type="transmembrane region" description="Helical" evidence="8">
    <location>
        <begin position="43"/>
        <end position="60"/>
    </location>
</feature>
<sequence length="168" mass="19263">MFGDLGHGLIMLFAAIFFILKEKQLEAARIKDEIFQTFFGGRYLIFLMGVFSIYTGFLYNDVYSKSMNIFGSGWTNCYDLRDIERLKYSEEKQLMLIPENAYDTAGGPYPIGVDPIWNLAEANKLTFLNSMKMKLSVILGVSQMAFGVLLSYQNYKFVFLQLKLNCIS</sequence>
<dbReference type="GO" id="GO:0046961">
    <property type="term" value="F:proton-transporting ATPase activity, rotational mechanism"/>
    <property type="evidence" value="ECO:0007669"/>
    <property type="project" value="InterPro"/>
</dbReference>